<dbReference type="AlphaFoldDB" id="A0A846WHD2"/>
<evidence type="ECO:0000313" key="2">
    <source>
        <dbReference type="EMBL" id="NKY00459.1"/>
    </source>
</evidence>
<feature type="transmembrane region" description="Helical" evidence="1">
    <location>
        <begin position="87"/>
        <end position="105"/>
    </location>
</feature>
<dbReference type="RefSeq" id="WP_006370756.1">
    <property type="nucleotide sequence ID" value="NZ_JAAXPC010000001.1"/>
</dbReference>
<gene>
    <name evidence="2" type="ORF">HGA05_02550</name>
</gene>
<feature type="transmembrane region" description="Helical" evidence="1">
    <location>
        <begin position="462"/>
        <end position="479"/>
    </location>
</feature>
<accession>A0A846WHD2</accession>
<keyword evidence="1" id="KW-0812">Transmembrane</keyword>
<organism evidence="2 3">
    <name type="scientific">Gordonia polyisoprenivorans</name>
    <dbReference type="NCBI Taxonomy" id="84595"/>
    <lineage>
        <taxon>Bacteria</taxon>
        <taxon>Bacillati</taxon>
        <taxon>Actinomycetota</taxon>
        <taxon>Actinomycetes</taxon>
        <taxon>Mycobacteriales</taxon>
        <taxon>Gordoniaceae</taxon>
        <taxon>Gordonia</taxon>
    </lineage>
</organism>
<feature type="transmembrane region" description="Helical" evidence="1">
    <location>
        <begin position="117"/>
        <end position="146"/>
    </location>
</feature>
<feature type="transmembrane region" description="Helical" evidence="1">
    <location>
        <begin position="406"/>
        <end position="426"/>
    </location>
</feature>
<feature type="transmembrane region" description="Helical" evidence="1">
    <location>
        <begin position="273"/>
        <end position="291"/>
    </location>
</feature>
<feature type="transmembrane region" description="Helical" evidence="1">
    <location>
        <begin position="209"/>
        <end position="230"/>
    </location>
</feature>
<keyword evidence="1" id="KW-0472">Membrane</keyword>
<protein>
    <submittedName>
        <fullName evidence="2">Oligosaccharide repeat unit polymerase</fullName>
    </submittedName>
</protein>
<reference evidence="2 3" key="1">
    <citation type="submission" date="2020-04" db="EMBL/GenBank/DDBJ databases">
        <title>MicrobeNet Type strains.</title>
        <authorList>
            <person name="Nicholson A.C."/>
        </authorList>
    </citation>
    <scope>NUCLEOTIDE SEQUENCE [LARGE SCALE GENOMIC DNA]</scope>
    <source>
        <strain evidence="2 3">ATCC BAA-14</strain>
    </source>
</reference>
<keyword evidence="1" id="KW-1133">Transmembrane helix</keyword>
<feature type="transmembrane region" description="Helical" evidence="1">
    <location>
        <begin position="438"/>
        <end position="456"/>
    </location>
</feature>
<feature type="transmembrane region" description="Helical" evidence="1">
    <location>
        <begin position="298"/>
        <end position="315"/>
    </location>
</feature>
<feature type="transmembrane region" description="Helical" evidence="1">
    <location>
        <begin position="250"/>
        <end position="267"/>
    </location>
</feature>
<feature type="transmembrane region" description="Helical" evidence="1">
    <location>
        <begin position="28"/>
        <end position="50"/>
    </location>
</feature>
<name>A0A846WHD2_9ACTN</name>
<comment type="caution">
    <text evidence="2">The sequence shown here is derived from an EMBL/GenBank/DDBJ whole genome shotgun (WGS) entry which is preliminary data.</text>
</comment>
<evidence type="ECO:0000313" key="3">
    <source>
        <dbReference type="Proteomes" id="UP000563898"/>
    </source>
</evidence>
<proteinExistence type="predicted"/>
<feature type="transmembrane region" description="Helical" evidence="1">
    <location>
        <begin position="56"/>
        <end position="75"/>
    </location>
</feature>
<sequence>MTTMTRRRTVERKRVVLPGSRGRRSVPALIGLWLLVIFGGVVPVAVIQLTPVSRPGWVVAALISAASAARFSWLVGNGDRRLFETTFWVFVYSFLGLAPLVQMRLGDWPSTTPNGDWALVPSAFMVVVVGCLAFCVGVYGGTLATAGGRLRERLTPTKPRKPADRRVLVGFAVFALLANLFYLSTSTWLQFTQSRYSETESLAQAQTSASSSTIFQAVAGASLLVSFVSLAQDRRVRRRLGIPETSRARFVSITLMVVVGLSLLNTLNPVSNARYVSATAILGAATALGLVQTRGRYRGMAIAMITGILFVFPFMDAFRYSLTPQFKSNGLIDSLSSPDFDAFAQISNAILYVHREGVAPLQFVGVLGFWMPRRIWPDKPVDTGILLAQERGYMFKNLSAPLWSEFFVNGGWIYLIAGMLVVGFVVRCLDRRIEFDLQVRDSIGVLSCILPFYFLILLRGSLLQATSFFALLLVFTFVVSRRFGGASPPGRSAT</sequence>
<evidence type="ECO:0000256" key="1">
    <source>
        <dbReference type="SAM" id="Phobius"/>
    </source>
</evidence>
<feature type="transmembrane region" description="Helical" evidence="1">
    <location>
        <begin position="167"/>
        <end position="189"/>
    </location>
</feature>
<dbReference type="EMBL" id="JAAXPC010000001">
    <property type="protein sequence ID" value="NKY00459.1"/>
    <property type="molecule type" value="Genomic_DNA"/>
</dbReference>
<dbReference type="Proteomes" id="UP000563898">
    <property type="component" value="Unassembled WGS sequence"/>
</dbReference>